<dbReference type="InterPro" id="IPR032675">
    <property type="entry name" value="LRR_dom_sf"/>
</dbReference>
<proteinExistence type="predicted"/>
<evidence type="ECO:0000313" key="3">
    <source>
        <dbReference type="EMBL" id="KAG5516352.1"/>
    </source>
</evidence>
<dbReference type="CDD" id="cd22160">
    <property type="entry name" value="F-box_AtFBL13-like"/>
    <property type="match status" value="1"/>
</dbReference>
<gene>
    <name evidence="3" type="ORF">RHGRI_037162</name>
</gene>
<dbReference type="Proteomes" id="UP000823749">
    <property type="component" value="Chromosome 13"/>
</dbReference>
<evidence type="ECO:0000259" key="1">
    <source>
        <dbReference type="Pfam" id="PF00646"/>
    </source>
</evidence>
<protein>
    <recommendedName>
        <fullName evidence="5">F-box domain-containing protein</fullName>
    </recommendedName>
</protein>
<dbReference type="Pfam" id="PF24758">
    <property type="entry name" value="LRR_At5g56370"/>
    <property type="match status" value="1"/>
</dbReference>
<dbReference type="InterPro" id="IPR036047">
    <property type="entry name" value="F-box-like_dom_sf"/>
</dbReference>
<evidence type="ECO:0000313" key="4">
    <source>
        <dbReference type="Proteomes" id="UP000823749"/>
    </source>
</evidence>
<dbReference type="PANTHER" id="PTHR31900:SF32">
    <property type="entry name" value="F-BOX_RNI_FBD-LIKE DOMAIN PROTEIN"/>
    <property type="match status" value="1"/>
</dbReference>
<dbReference type="AlphaFoldDB" id="A0AAV6HWF5"/>
<sequence>MPDSVLAHLLSFVPVEDAIKTQVLSKRWQFLWTYLPSLHFRSCCYDDFADFVTFVNKTLIPSNCSKLKRFRVDCDYSCLPDFEPSVSLWTRFAVGKGTEELHLQFEDIDNFMVDECRYELPQRLFTNPSFKALCFCLCSVVPKGVVAWNSLTKLSIGYVELSDAVIQKILAGSPVLEFLEIYCFYGFDRMRISHSALKELILREIWDFESNRVGSELEISAPNLQSLQILGCLGRTTCRLLDVSSLVDATLNFKLIRPGEDSEDDSDLDPEDGYESIQNFLRGLLESLVHVKNSTVGTWAIQVLSIMEAKGLRSPLLKCECLRLDTPIFQSVLPGIANLLESSPNLETFRVTTMSSSICYEEEALSREWKWF</sequence>
<dbReference type="EMBL" id="JACTNZ010000013">
    <property type="protein sequence ID" value="KAG5516352.1"/>
    <property type="molecule type" value="Genomic_DNA"/>
</dbReference>
<dbReference type="PANTHER" id="PTHR31900">
    <property type="entry name" value="F-BOX/RNI SUPERFAMILY PROTEIN-RELATED"/>
    <property type="match status" value="1"/>
</dbReference>
<dbReference type="InterPro" id="IPR001810">
    <property type="entry name" value="F-box_dom"/>
</dbReference>
<evidence type="ECO:0008006" key="5">
    <source>
        <dbReference type="Google" id="ProtNLM"/>
    </source>
</evidence>
<feature type="domain" description="F-box" evidence="1">
    <location>
        <begin position="1"/>
        <end position="37"/>
    </location>
</feature>
<dbReference type="InterPro" id="IPR050232">
    <property type="entry name" value="FBL13/AtMIF1-like"/>
</dbReference>
<comment type="caution">
    <text evidence="3">The sequence shown here is derived from an EMBL/GenBank/DDBJ whole genome shotgun (WGS) entry which is preliminary data.</text>
</comment>
<dbReference type="Gene3D" id="3.80.10.10">
    <property type="entry name" value="Ribonuclease Inhibitor"/>
    <property type="match status" value="1"/>
</dbReference>
<keyword evidence="4" id="KW-1185">Reference proteome</keyword>
<dbReference type="Pfam" id="PF00646">
    <property type="entry name" value="F-box"/>
    <property type="match status" value="1"/>
</dbReference>
<dbReference type="SUPFAM" id="SSF81383">
    <property type="entry name" value="F-box domain"/>
    <property type="match status" value="1"/>
</dbReference>
<accession>A0AAV6HWF5</accession>
<dbReference type="InterPro" id="IPR055411">
    <property type="entry name" value="LRR_FXL15/At3g58940/PEG3-like"/>
</dbReference>
<reference evidence="3 4" key="1">
    <citation type="submission" date="2020-08" db="EMBL/GenBank/DDBJ databases">
        <title>Plant Genome Project.</title>
        <authorList>
            <person name="Zhang R.-G."/>
        </authorList>
    </citation>
    <scope>NUCLEOTIDE SEQUENCE [LARGE SCALE GENOMIC DNA]</scope>
    <source>
        <strain evidence="3">WSP0</strain>
        <tissue evidence="3">Leaf</tissue>
    </source>
</reference>
<feature type="domain" description="F-box/LRR-repeat protein 15/At3g58940/PEG3-like LRR" evidence="2">
    <location>
        <begin position="88"/>
        <end position="233"/>
    </location>
</feature>
<organism evidence="3 4">
    <name type="scientific">Rhododendron griersonianum</name>
    <dbReference type="NCBI Taxonomy" id="479676"/>
    <lineage>
        <taxon>Eukaryota</taxon>
        <taxon>Viridiplantae</taxon>
        <taxon>Streptophyta</taxon>
        <taxon>Embryophyta</taxon>
        <taxon>Tracheophyta</taxon>
        <taxon>Spermatophyta</taxon>
        <taxon>Magnoliopsida</taxon>
        <taxon>eudicotyledons</taxon>
        <taxon>Gunneridae</taxon>
        <taxon>Pentapetalae</taxon>
        <taxon>asterids</taxon>
        <taxon>Ericales</taxon>
        <taxon>Ericaceae</taxon>
        <taxon>Ericoideae</taxon>
        <taxon>Rhodoreae</taxon>
        <taxon>Rhododendron</taxon>
    </lineage>
</organism>
<dbReference type="SUPFAM" id="SSF52047">
    <property type="entry name" value="RNI-like"/>
    <property type="match status" value="1"/>
</dbReference>
<name>A0AAV6HWF5_9ERIC</name>
<evidence type="ECO:0000259" key="2">
    <source>
        <dbReference type="Pfam" id="PF24758"/>
    </source>
</evidence>
<dbReference type="InterPro" id="IPR053781">
    <property type="entry name" value="F-box_AtFBL13-like"/>
</dbReference>